<evidence type="ECO:0000313" key="2">
    <source>
        <dbReference type="Proteomes" id="UP001189143"/>
    </source>
</evidence>
<name>A0AAD1YFH1_9CLOT</name>
<dbReference type="Proteomes" id="UP001189143">
    <property type="component" value="Unassembled WGS sequence"/>
</dbReference>
<proteinExistence type="predicted"/>
<accession>A0AAD1YFH1</accession>
<dbReference type="AlphaFoldDB" id="A0AAD1YFH1"/>
<protein>
    <submittedName>
        <fullName evidence="1">Uncharacterized protein</fullName>
    </submittedName>
</protein>
<sequence length="67" mass="7989">MLFNKILQIKSIFWKTSDKNRWRGKINSIISPYYKLNVIKKYSAKIDISALQNQNENTLLELIILIY</sequence>
<comment type="caution">
    <text evidence="1">The sequence shown here is derived from an EMBL/GenBank/DDBJ whole genome shotgun (WGS) entry which is preliminary data.</text>
</comment>
<gene>
    <name evidence="1" type="ORF">CNEO2_220007</name>
</gene>
<reference evidence="1" key="1">
    <citation type="submission" date="2022-10" db="EMBL/GenBank/DDBJ databases">
        <authorList>
            <person name="Aires J."/>
            <person name="Mesa V."/>
        </authorList>
    </citation>
    <scope>NUCLEOTIDE SEQUENCE</scope>
    <source>
        <strain evidence="1">Clostridium neonatale JD116</strain>
    </source>
</reference>
<evidence type="ECO:0000313" key="1">
    <source>
        <dbReference type="EMBL" id="CAI3572571.1"/>
    </source>
</evidence>
<organism evidence="1 2">
    <name type="scientific">Clostridium neonatale</name>
    <dbReference type="NCBI Taxonomy" id="137838"/>
    <lineage>
        <taxon>Bacteria</taxon>
        <taxon>Bacillati</taxon>
        <taxon>Bacillota</taxon>
        <taxon>Clostridia</taxon>
        <taxon>Eubacteriales</taxon>
        <taxon>Clostridiaceae</taxon>
        <taxon>Clostridium</taxon>
    </lineage>
</organism>
<dbReference type="EMBL" id="CAMTCP010000144">
    <property type="protein sequence ID" value="CAI3572571.1"/>
    <property type="molecule type" value="Genomic_DNA"/>
</dbReference>